<dbReference type="AlphaFoldDB" id="C4J0V9"/>
<sequence>MFDIESLSTLLCSNFENCRVSLVQLTGTRTMKARTEIGANILSPTK</sequence>
<proteinExistence type="evidence at transcript level"/>
<organism evidence="1">
    <name type="scientific">Zea mays</name>
    <name type="common">Maize</name>
    <dbReference type="NCBI Taxonomy" id="4577"/>
    <lineage>
        <taxon>Eukaryota</taxon>
        <taxon>Viridiplantae</taxon>
        <taxon>Streptophyta</taxon>
        <taxon>Embryophyta</taxon>
        <taxon>Tracheophyta</taxon>
        <taxon>Spermatophyta</taxon>
        <taxon>Magnoliopsida</taxon>
        <taxon>Liliopsida</taxon>
        <taxon>Poales</taxon>
        <taxon>Poaceae</taxon>
        <taxon>PACMAD clade</taxon>
        <taxon>Panicoideae</taxon>
        <taxon>Andropogonodae</taxon>
        <taxon>Andropogoneae</taxon>
        <taxon>Tripsacinae</taxon>
        <taxon>Zea</taxon>
    </lineage>
</organism>
<evidence type="ECO:0000313" key="1">
    <source>
        <dbReference type="EMBL" id="ACR34809.1"/>
    </source>
</evidence>
<reference evidence="1" key="1">
    <citation type="journal article" date="2009" name="PLoS Genet.">
        <title>Sequencing, mapping, and analysis of 27,455 maize full-length cDNAs.</title>
        <authorList>
            <person name="Soderlund C."/>
            <person name="Descour A."/>
            <person name="Kudrna D."/>
            <person name="Bomhoff M."/>
            <person name="Boyd L."/>
            <person name="Currie J."/>
            <person name="Angelova A."/>
            <person name="Collura K."/>
            <person name="Wissotski M."/>
            <person name="Ashley E."/>
            <person name="Morrow D."/>
            <person name="Fernandes J."/>
            <person name="Walbot V."/>
            <person name="Yu Y."/>
        </authorList>
    </citation>
    <scope>NUCLEOTIDE SEQUENCE</scope>
    <source>
        <strain evidence="1">B73</strain>
    </source>
</reference>
<protein>
    <submittedName>
        <fullName evidence="1">Uncharacterized protein</fullName>
    </submittedName>
</protein>
<accession>C4J0V9</accession>
<name>C4J0V9_MAIZE</name>
<dbReference type="EMBL" id="BT084456">
    <property type="protein sequence ID" value="ACR34809.1"/>
    <property type="molecule type" value="mRNA"/>
</dbReference>